<dbReference type="InterPro" id="IPR051916">
    <property type="entry name" value="GPI-anchor_lipid_remodeler"/>
</dbReference>
<dbReference type="Pfam" id="PF03372">
    <property type="entry name" value="Exo_endo_phos"/>
    <property type="match status" value="1"/>
</dbReference>
<accession>A0A285CMP6</accession>
<dbReference type="Gene3D" id="3.60.10.10">
    <property type="entry name" value="Endonuclease/exonuclease/phosphatase"/>
    <property type="match status" value="1"/>
</dbReference>
<dbReference type="Proteomes" id="UP000219546">
    <property type="component" value="Unassembled WGS sequence"/>
</dbReference>
<proteinExistence type="predicted"/>
<dbReference type="AlphaFoldDB" id="A0A285CMP6"/>
<dbReference type="SUPFAM" id="SSF56219">
    <property type="entry name" value="DNase I-like"/>
    <property type="match status" value="1"/>
</dbReference>
<name>A0A285CMP6_9BACI</name>
<dbReference type="InterPro" id="IPR005135">
    <property type="entry name" value="Endo/exonuclease/phosphatase"/>
</dbReference>
<keyword evidence="2" id="KW-0540">Nuclease</keyword>
<dbReference type="RefSeq" id="WP_097157876.1">
    <property type="nucleotide sequence ID" value="NZ_JBEPMQ010000001.1"/>
</dbReference>
<dbReference type="GO" id="GO:0006506">
    <property type="term" value="P:GPI anchor biosynthetic process"/>
    <property type="evidence" value="ECO:0007669"/>
    <property type="project" value="TreeGrafter"/>
</dbReference>
<protein>
    <submittedName>
        <fullName evidence="2">Endonuclease/exonuclease/phosphatase family metal-dependent hydrolase</fullName>
    </submittedName>
</protein>
<evidence type="ECO:0000313" key="2">
    <source>
        <dbReference type="EMBL" id="SNX68781.1"/>
    </source>
</evidence>
<feature type="domain" description="Endonuclease/exonuclease/phosphatase" evidence="1">
    <location>
        <begin position="6"/>
        <end position="232"/>
    </location>
</feature>
<dbReference type="GO" id="GO:0004527">
    <property type="term" value="F:exonuclease activity"/>
    <property type="evidence" value="ECO:0007669"/>
    <property type="project" value="UniProtKB-KW"/>
</dbReference>
<dbReference type="EMBL" id="OAOP01000002">
    <property type="protein sequence ID" value="SNX68781.1"/>
    <property type="molecule type" value="Genomic_DNA"/>
</dbReference>
<dbReference type="OrthoDB" id="155529at2"/>
<reference evidence="2 3" key="1">
    <citation type="submission" date="2017-08" db="EMBL/GenBank/DDBJ databases">
        <authorList>
            <person name="de Groot N.N."/>
        </authorList>
    </citation>
    <scope>NUCLEOTIDE SEQUENCE [LARGE SCALE GENOMIC DNA]</scope>
    <source>
        <strain evidence="2 3">JC228</strain>
    </source>
</reference>
<dbReference type="GO" id="GO:0016020">
    <property type="term" value="C:membrane"/>
    <property type="evidence" value="ECO:0007669"/>
    <property type="project" value="GOC"/>
</dbReference>
<organism evidence="2 3">
    <name type="scientific">Bacillus oleivorans</name>
    <dbReference type="NCBI Taxonomy" id="1448271"/>
    <lineage>
        <taxon>Bacteria</taxon>
        <taxon>Bacillati</taxon>
        <taxon>Bacillota</taxon>
        <taxon>Bacilli</taxon>
        <taxon>Bacillales</taxon>
        <taxon>Bacillaceae</taxon>
        <taxon>Bacillus</taxon>
    </lineage>
</organism>
<dbReference type="PANTHER" id="PTHR14859">
    <property type="entry name" value="CALCOFLUOR WHITE HYPERSENSITIVE PROTEIN PRECURSOR"/>
    <property type="match status" value="1"/>
</dbReference>
<evidence type="ECO:0000259" key="1">
    <source>
        <dbReference type="Pfam" id="PF03372"/>
    </source>
</evidence>
<dbReference type="InterPro" id="IPR036691">
    <property type="entry name" value="Endo/exonu/phosph_ase_sf"/>
</dbReference>
<dbReference type="PANTHER" id="PTHR14859:SF15">
    <property type="entry name" value="ENDONUCLEASE_EXONUCLEASE_PHOSPHATASE DOMAIN-CONTAINING PROTEIN"/>
    <property type="match status" value="1"/>
</dbReference>
<evidence type="ECO:0000313" key="3">
    <source>
        <dbReference type="Proteomes" id="UP000219546"/>
    </source>
</evidence>
<keyword evidence="2" id="KW-0269">Exonuclease</keyword>
<keyword evidence="2" id="KW-0378">Hydrolase</keyword>
<keyword evidence="3" id="KW-1185">Reference proteome</keyword>
<dbReference type="GO" id="GO:0004519">
    <property type="term" value="F:endonuclease activity"/>
    <property type="evidence" value="ECO:0007669"/>
    <property type="project" value="UniProtKB-KW"/>
</dbReference>
<sequence length="244" mass="28284">MKVSVMTFNIHHGRGTDRRLDLNRIAEMIRKSNADLIGLNEVDRFFSKRSMYRDQISWLAEQLQMEYAFSPSITLKSKNSETARQYGNALLSKFKILKNKSTHIHSSSKFREGRSILETVIEIDSQPLQVLVTHISFNPSSRRKQIQHILKFVELNPLPTVVMGDWNMNPGSKSWRTVAKIMHDVWNISGEDRGFTYPSYRPRKRLDYLFISEDIKVIDTEVVDFMPEASDHLPVLAKLELSTL</sequence>
<gene>
    <name evidence="2" type="ORF">SAMN05877753_102725</name>
</gene>
<keyword evidence="2" id="KW-0255">Endonuclease</keyword>